<evidence type="ECO:0000313" key="2">
    <source>
        <dbReference type="EMBL" id="QDU43869.1"/>
    </source>
</evidence>
<name>A0A517ZN13_9PLAN</name>
<dbReference type="Proteomes" id="UP000319383">
    <property type="component" value="Chromosome"/>
</dbReference>
<organism evidence="2 3">
    <name type="scientific">Symmachiella dynata</name>
    <dbReference type="NCBI Taxonomy" id="2527995"/>
    <lineage>
        <taxon>Bacteria</taxon>
        <taxon>Pseudomonadati</taxon>
        <taxon>Planctomycetota</taxon>
        <taxon>Planctomycetia</taxon>
        <taxon>Planctomycetales</taxon>
        <taxon>Planctomycetaceae</taxon>
        <taxon>Symmachiella</taxon>
    </lineage>
</organism>
<sequence length="235" mass="26824">MTKDAAYWIEARQRVIEMRRIDSRHELVFGSNGHKYQLLKLVSEERLSDFELKNDVQIPAEYRSFLTSFGAGGAGPGYGVYDFRKDDSAGVEGRFHLTDSQEWPDDDDDPLWDLPGLLDISTSGCSHDWWIEINGPQPGTMWVNAGDRLLRSDSFGTWYEQWLDRVEWGLQKFKLITDMIASEAKISEIAAECGVEPRKFTWDGLAYLRFEGIPGCYQANGNCIWSYDVGTSWIA</sequence>
<dbReference type="SUPFAM" id="SSF160631">
    <property type="entry name" value="SMI1/KNR4-like"/>
    <property type="match status" value="1"/>
</dbReference>
<dbReference type="SMART" id="SM00860">
    <property type="entry name" value="SMI1_KNR4"/>
    <property type="match status" value="1"/>
</dbReference>
<dbReference type="KEGG" id="sdyn:Mal52_23460"/>
<feature type="domain" description="Knr4/Smi1-like" evidence="1">
    <location>
        <begin position="41"/>
        <end position="165"/>
    </location>
</feature>
<evidence type="ECO:0000313" key="3">
    <source>
        <dbReference type="Proteomes" id="UP000319383"/>
    </source>
</evidence>
<dbReference type="AlphaFoldDB" id="A0A517ZN13"/>
<reference evidence="2 3" key="1">
    <citation type="submission" date="2019-02" db="EMBL/GenBank/DDBJ databases">
        <title>Deep-cultivation of Planctomycetes and their phenomic and genomic characterization uncovers novel biology.</title>
        <authorList>
            <person name="Wiegand S."/>
            <person name="Jogler M."/>
            <person name="Boedeker C."/>
            <person name="Pinto D."/>
            <person name="Vollmers J."/>
            <person name="Rivas-Marin E."/>
            <person name="Kohn T."/>
            <person name="Peeters S.H."/>
            <person name="Heuer A."/>
            <person name="Rast P."/>
            <person name="Oberbeckmann S."/>
            <person name="Bunk B."/>
            <person name="Jeske O."/>
            <person name="Meyerdierks A."/>
            <person name="Storesund J.E."/>
            <person name="Kallscheuer N."/>
            <person name="Luecker S."/>
            <person name="Lage O.M."/>
            <person name="Pohl T."/>
            <person name="Merkel B.J."/>
            <person name="Hornburger P."/>
            <person name="Mueller R.-W."/>
            <person name="Bruemmer F."/>
            <person name="Labrenz M."/>
            <person name="Spormann A.M."/>
            <person name="Op den Camp H."/>
            <person name="Overmann J."/>
            <person name="Amann R."/>
            <person name="Jetten M.S.M."/>
            <person name="Mascher T."/>
            <person name="Medema M.H."/>
            <person name="Devos D.P."/>
            <person name="Kaster A.-K."/>
            <person name="Ovreas L."/>
            <person name="Rohde M."/>
            <person name="Galperin M.Y."/>
            <person name="Jogler C."/>
        </authorList>
    </citation>
    <scope>NUCLEOTIDE SEQUENCE [LARGE SCALE GENOMIC DNA]</scope>
    <source>
        <strain evidence="2 3">Mal52</strain>
    </source>
</reference>
<dbReference type="EMBL" id="CP036276">
    <property type="protein sequence ID" value="QDU43869.1"/>
    <property type="molecule type" value="Genomic_DNA"/>
</dbReference>
<gene>
    <name evidence="2" type="ORF">Mal52_23460</name>
</gene>
<dbReference type="RefSeq" id="WP_145376152.1">
    <property type="nucleotide sequence ID" value="NZ_CP036276.1"/>
</dbReference>
<protein>
    <recommendedName>
        <fullName evidence="1">Knr4/Smi1-like domain-containing protein</fullName>
    </recommendedName>
</protein>
<accession>A0A517ZN13</accession>
<dbReference type="Pfam" id="PF09346">
    <property type="entry name" value="SMI1_KNR4"/>
    <property type="match status" value="1"/>
</dbReference>
<evidence type="ECO:0000259" key="1">
    <source>
        <dbReference type="SMART" id="SM00860"/>
    </source>
</evidence>
<dbReference type="InterPro" id="IPR018958">
    <property type="entry name" value="Knr4/Smi1-like_dom"/>
</dbReference>
<dbReference type="InterPro" id="IPR037883">
    <property type="entry name" value="Knr4/Smi1-like_sf"/>
</dbReference>
<proteinExistence type="predicted"/>
<dbReference type="Gene3D" id="3.40.1580.10">
    <property type="entry name" value="SMI1/KNR4-like"/>
    <property type="match status" value="1"/>
</dbReference>
<keyword evidence="3" id="KW-1185">Reference proteome</keyword>